<evidence type="ECO:0008006" key="4">
    <source>
        <dbReference type="Google" id="ProtNLM"/>
    </source>
</evidence>
<organism evidence="2 3">
    <name type="scientific">Cordyceps confragosa</name>
    <name type="common">Lecanicillium lecanii</name>
    <dbReference type="NCBI Taxonomy" id="2714763"/>
    <lineage>
        <taxon>Eukaryota</taxon>
        <taxon>Fungi</taxon>
        <taxon>Dikarya</taxon>
        <taxon>Ascomycota</taxon>
        <taxon>Pezizomycotina</taxon>
        <taxon>Sordariomycetes</taxon>
        <taxon>Hypocreomycetidae</taxon>
        <taxon>Hypocreales</taxon>
        <taxon>Cordycipitaceae</taxon>
        <taxon>Akanthomyces</taxon>
    </lineage>
</organism>
<dbReference type="GO" id="GO:0009052">
    <property type="term" value="P:pentose-phosphate shunt, non-oxidative branch"/>
    <property type="evidence" value="ECO:0007669"/>
    <property type="project" value="TreeGrafter"/>
</dbReference>
<gene>
    <name evidence="2" type="ORF">LLEC1_05811</name>
</gene>
<evidence type="ECO:0000256" key="1">
    <source>
        <dbReference type="ARBA" id="ARBA00023270"/>
    </source>
</evidence>
<reference evidence="2 3" key="1">
    <citation type="submission" date="2016-03" db="EMBL/GenBank/DDBJ databases">
        <title>Fine-scale spatial genetic structure of a fungal parasite of coffee scale insects.</title>
        <authorList>
            <person name="Jackson D."/>
            <person name="Zemenick K.A."/>
            <person name="Malloure B."/>
            <person name="Quandt C.A."/>
            <person name="James T.Y."/>
        </authorList>
    </citation>
    <scope>NUCLEOTIDE SEQUENCE [LARGE SCALE GENOMIC DNA]</scope>
    <source>
        <strain evidence="2 3">UM487</strain>
    </source>
</reference>
<dbReference type="InterPro" id="IPR001585">
    <property type="entry name" value="TAL/FSA"/>
</dbReference>
<proteinExistence type="predicted"/>
<sequence>MFCMEQASLAAEANCTYIAPYVNELRVHFDKEFEDEHKAFNFCAEAQSYYQKIHAKTQVLAASLTSVDEVMRLAGVQHITISPPLLKELATTSADGWASSAPSAFDKSHRVSPHEKDDFKDIIDDESGWRLAFARSRFGANHGKLIQAINYFSDFQDKLESMVVNY</sequence>
<name>A0A179IN04_CORDF</name>
<dbReference type="GO" id="GO:0004801">
    <property type="term" value="F:transaldolase activity"/>
    <property type="evidence" value="ECO:0007669"/>
    <property type="project" value="TreeGrafter"/>
</dbReference>
<evidence type="ECO:0000313" key="2">
    <source>
        <dbReference type="EMBL" id="OAR02854.1"/>
    </source>
</evidence>
<keyword evidence="3" id="KW-1185">Reference proteome</keyword>
<dbReference type="InterPro" id="IPR013785">
    <property type="entry name" value="Aldolase_TIM"/>
</dbReference>
<keyword evidence="1" id="KW-0704">Schiff base</keyword>
<accession>A0A179IN04</accession>
<dbReference type="Pfam" id="PF00923">
    <property type="entry name" value="TAL_FSA"/>
    <property type="match status" value="1"/>
</dbReference>
<dbReference type="PANTHER" id="PTHR10683:SF34">
    <property type="entry name" value="TRANSALDOLASE"/>
    <property type="match status" value="1"/>
</dbReference>
<dbReference type="Gene3D" id="3.20.20.70">
    <property type="entry name" value="Aldolase class I"/>
    <property type="match status" value="1"/>
</dbReference>
<evidence type="ECO:0000313" key="3">
    <source>
        <dbReference type="Proteomes" id="UP000243081"/>
    </source>
</evidence>
<dbReference type="SUPFAM" id="SSF51569">
    <property type="entry name" value="Aldolase"/>
    <property type="match status" value="1"/>
</dbReference>
<comment type="caution">
    <text evidence="2">The sequence shown here is derived from an EMBL/GenBank/DDBJ whole genome shotgun (WGS) entry which is preliminary data.</text>
</comment>
<dbReference type="GO" id="GO:0005975">
    <property type="term" value="P:carbohydrate metabolic process"/>
    <property type="evidence" value="ECO:0007669"/>
    <property type="project" value="InterPro"/>
</dbReference>
<dbReference type="PANTHER" id="PTHR10683">
    <property type="entry name" value="TRANSALDOLASE"/>
    <property type="match status" value="1"/>
</dbReference>
<dbReference type="Proteomes" id="UP000243081">
    <property type="component" value="Unassembled WGS sequence"/>
</dbReference>
<dbReference type="OrthoDB" id="1711136at2759"/>
<dbReference type="EMBL" id="LUKN01000483">
    <property type="protein sequence ID" value="OAR02854.1"/>
    <property type="molecule type" value="Genomic_DNA"/>
</dbReference>
<dbReference type="OMA" id="VQHITIS"/>
<protein>
    <recommendedName>
        <fullName evidence="4">Transaldolase</fullName>
    </recommendedName>
</protein>
<dbReference type="AlphaFoldDB" id="A0A179IN04"/>